<evidence type="ECO:0000259" key="8">
    <source>
        <dbReference type="PROSITE" id="PS50262"/>
    </source>
</evidence>
<dbReference type="PRINTS" id="PR00237">
    <property type="entry name" value="GPCRRHODOPSN"/>
</dbReference>
<feature type="transmembrane region" description="Helical" evidence="7">
    <location>
        <begin position="76"/>
        <end position="100"/>
    </location>
</feature>
<protein>
    <submittedName>
        <fullName evidence="10">G_PROTEIN_RECEP_F1_2 domain-containing protein</fullName>
    </submittedName>
</protein>
<dbReference type="Proteomes" id="UP000046393">
    <property type="component" value="Unplaced"/>
</dbReference>
<keyword evidence="6" id="KW-0675">Receptor</keyword>
<evidence type="ECO:0000256" key="6">
    <source>
        <dbReference type="ARBA" id="ARBA00023170"/>
    </source>
</evidence>
<dbReference type="InterPro" id="IPR000276">
    <property type="entry name" value="GPCR_Rhodpsn"/>
</dbReference>
<evidence type="ECO:0000256" key="3">
    <source>
        <dbReference type="ARBA" id="ARBA00022692"/>
    </source>
</evidence>
<evidence type="ECO:0000256" key="2">
    <source>
        <dbReference type="ARBA" id="ARBA00022475"/>
    </source>
</evidence>
<sequence length="269" mass="30511">MAIAYPMRSGWLRSIGRGKKAIAVIWTVSAFLAIPSAIRIDYNYSNSLSGERVYWCMREFPEMFGASKKTLNRCFALYQLLLLIVFPVATMTVCYFRVAVIVCKSSKDRGLTPSVSILYSSTLSRVTTADGPQGLEYNALSNELATFSVQDTARISKCRRNNRIAESNKKQIIKMLIAIVVVYTICRTPSIVDELLTSFGYICRPSNTPTLKAMRMSFNAMAYCQSCINPICYAFMSQNFRSTFRSAYKRMRLRSRVSLSDAEQFFEQL</sequence>
<proteinExistence type="predicted"/>
<dbReference type="GO" id="GO:0032870">
    <property type="term" value="P:cellular response to hormone stimulus"/>
    <property type="evidence" value="ECO:0007669"/>
    <property type="project" value="TreeGrafter"/>
</dbReference>
<keyword evidence="5 7" id="KW-0472">Membrane</keyword>
<dbReference type="InterPro" id="IPR017452">
    <property type="entry name" value="GPCR_Rhodpsn_7TM"/>
</dbReference>
<name>A0A0N5A8J9_9BILA</name>
<evidence type="ECO:0000256" key="5">
    <source>
        <dbReference type="ARBA" id="ARBA00023136"/>
    </source>
</evidence>
<keyword evidence="3 7" id="KW-0812">Transmembrane</keyword>
<feature type="domain" description="G-protein coupled receptors family 1 profile" evidence="8">
    <location>
        <begin position="1"/>
        <end position="233"/>
    </location>
</feature>
<evidence type="ECO:0000256" key="4">
    <source>
        <dbReference type="ARBA" id="ARBA00022989"/>
    </source>
</evidence>
<evidence type="ECO:0000313" key="9">
    <source>
        <dbReference type="Proteomes" id="UP000046393"/>
    </source>
</evidence>
<dbReference type="WBParaSite" id="SMUV_0000040001-mRNA-1">
    <property type="protein sequence ID" value="SMUV_0000040001-mRNA-1"/>
    <property type="gene ID" value="SMUV_0000040001"/>
</dbReference>
<feature type="transmembrane region" description="Helical" evidence="7">
    <location>
        <begin position="21"/>
        <end position="40"/>
    </location>
</feature>
<dbReference type="PROSITE" id="PS50262">
    <property type="entry name" value="G_PROTEIN_RECEP_F1_2"/>
    <property type="match status" value="1"/>
</dbReference>
<keyword evidence="4 7" id="KW-1133">Transmembrane helix</keyword>
<dbReference type="PANTHER" id="PTHR24241">
    <property type="entry name" value="NEUROPEPTIDE RECEPTOR-RELATED G-PROTEIN COUPLED RECEPTOR"/>
    <property type="match status" value="1"/>
</dbReference>
<reference evidence="10" key="1">
    <citation type="submission" date="2016-03" db="UniProtKB">
        <authorList>
            <consortium name="WormBaseParasite"/>
        </authorList>
    </citation>
    <scope>IDENTIFICATION</scope>
</reference>
<accession>A0A0N5A8J9</accession>
<dbReference type="STRING" id="451379.A0A0N5A8J9"/>
<dbReference type="Gene3D" id="1.20.1070.10">
    <property type="entry name" value="Rhodopsin 7-helix transmembrane proteins"/>
    <property type="match status" value="1"/>
</dbReference>
<keyword evidence="2" id="KW-1003">Cell membrane</keyword>
<dbReference type="AlphaFoldDB" id="A0A0N5A8J9"/>
<evidence type="ECO:0000313" key="10">
    <source>
        <dbReference type="WBParaSite" id="SMUV_0000040001-mRNA-1"/>
    </source>
</evidence>
<keyword evidence="9" id="KW-1185">Reference proteome</keyword>
<dbReference type="SUPFAM" id="SSF81321">
    <property type="entry name" value="Family A G protein-coupled receptor-like"/>
    <property type="match status" value="1"/>
</dbReference>
<dbReference type="GO" id="GO:0004930">
    <property type="term" value="F:G protein-coupled receptor activity"/>
    <property type="evidence" value="ECO:0007669"/>
    <property type="project" value="InterPro"/>
</dbReference>
<evidence type="ECO:0000256" key="1">
    <source>
        <dbReference type="ARBA" id="ARBA00004651"/>
    </source>
</evidence>
<dbReference type="PANTHER" id="PTHR24241:SF193">
    <property type="entry name" value="G-PROTEIN COUPLED RECEPTORS FAMILY 1 PROFILE DOMAIN-CONTAINING PROTEIN"/>
    <property type="match status" value="1"/>
</dbReference>
<dbReference type="Pfam" id="PF00001">
    <property type="entry name" value="7tm_1"/>
    <property type="match status" value="1"/>
</dbReference>
<dbReference type="GO" id="GO:0005886">
    <property type="term" value="C:plasma membrane"/>
    <property type="evidence" value="ECO:0007669"/>
    <property type="project" value="UniProtKB-SubCell"/>
</dbReference>
<dbReference type="GO" id="GO:0042277">
    <property type="term" value="F:peptide binding"/>
    <property type="evidence" value="ECO:0007669"/>
    <property type="project" value="TreeGrafter"/>
</dbReference>
<comment type="subcellular location">
    <subcellularLocation>
        <location evidence="1">Cell membrane</location>
        <topology evidence="1">Multi-pass membrane protein</topology>
    </subcellularLocation>
</comment>
<evidence type="ECO:0000256" key="7">
    <source>
        <dbReference type="SAM" id="Phobius"/>
    </source>
</evidence>
<organism evidence="9 10">
    <name type="scientific">Syphacia muris</name>
    <dbReference type="NCBI Taxonomy" id="451379"/>
    <lineage>
        <taxon>Eukaryota</taxon>
        <taxon>Metazoa</taxon>
        <taxon>Ecdysozoa</taxon>
        <taxon>Nematoda</taxon>
        <taxon>Chromadorea</taxon>
        <taxon>Rhabditida</taxon>
        <taxon>Spirurina</taxon>
        <taxon>Oxyuridomorpha</taxon>
        <taxon>Oxyuroidea</taxon>
        <taxon>Oxyuridae</taxon>
        <taxon>Syphacia</taxon>
    </lineage>
</organism>